<gene>
    <name evidence="3" type="ORF">N658DRAFT_497707</name>
</gene>
<dbReference type="Proteomes" id="UP001305647">
    <property type="component" value="Unassembled WGS sequence"/>
</dbReference>
<keyword evidence="4" id="KW-1185">Reference proteome</keyword>
<dbReference type="InterPro" id="IPR029058">
    <property type="entry name" value="AB_hydrolase_fold"/>
</dbReference>
<dbReference type="Pfam" id="PF02230">
    <property type="entry name" value="Abhydrolase_2"/>
    <property type="match status" value="1"/>
</dbReference>
<dbReference type="GO" id="GO:0052689">
    <property type="term" value="F:carboxylic ester hydrolase activity"/>
    <property type="evidence" value="ECO:0007669"/>
    <property type="project" value="TreeGrafter"/>
</dbReference>
<evidence type="ECO:0000256" key="1">
    <source>
        <dbReference type="ARBA" id="ARBA00006499"/>
    </source>
</evidence>
<dbReference type="Gene3D" id="3.40.50.1820">
    <property type="entry name" value="alpha/beta hydrolase"/>
    <property type="match status" value="1"/>
</dbReference>
<evidence type="ECO:0000313" key="4">
    <source>
        <dbReference type="Proteomes" id="UP001305647"/>
    </source>
</evidence>
<dbReference type="EMBL" id="MU863644">
    <property type="protein sequence ID" value="KAK4099979.1"/>
    <property type="molecule type" value="Genomic_DNA"/>
</dbReference>
<proteinExistence type="inferred from homology"/>
<dbReference type="InterPro" id="IPR003140">
    <property type="entry name" value="PLipase/COase/thioEstase"/>
</dbReference>
<reference evidence="3" key="2">
    <citation type="submission" date="2023-05" db="EMBL/GenBank/DDBJ databases">
        <authorList>
            <consortium name="Lawrence Berkeley National Laboratory"/>
            <person name="Steindorff A."/>
            <person name="Hensen N."/>
            <person name="Bonometti L."/>
            <person name="Westerberg I."/>
            <person name="Brannstrom I.O."/>
            <person name="Guillou S."/>
            <person name="Cros-Aarteil S."/>
            <person name="Calhoun S."/>
            <person name="Haridas S."/>
            <person name="Kuo A."/>
            <person name="Mondo S."/>
            <person name="Pangilinan J."/>
            <person name="Riley R."/>
            <person name="Labutti K."/>
            <person name="Andreopoulos B."/>
            <person name="Lipzen A."/>
            <person name="Chen C."/>
            <person name="Yanf M."/>
            <person name="Daum C."/>
            <person name="Ng V."/>
            <person name="Clum A."/>
            <person name="Ohm R."/>
            <person name="Martin F."/>
            <person name="Silar P."/>
            <person name="Natvig D."/>
            <person name="Lalanne C."/>
            <person name="Gautier V."/>
            <person name="Ament-Velasquez S.L."/>
            <person name="Kruys A."/>
            <person name="Hutchinson M.I."/>
            <person name="Powell A.J."/>
            <person name="Barry K."/>
            <person name="Miller A.N."/>
            <person name="Grigoriev I.V."/>
            <person name="Debuchy R."/>
            <person name="Gladieux P."/>
            <person name="Thoren M.H."/>
            <person name="Johannesson H."/>
        </authorList>
    </citation>
    <scope>NUCLEOTIDE SEQUENCE</scope>
    <source>
        <strain evidence="3">CBS 757.83</strain>
    </source>
</reference>
<dbReference type="PANTHER" id="PTHR10655">
    <property type="entry name" value="LYSOPHOSPHOLIPASE-RELATED"/>
    <property type="match status" value="1"/>
</dbReference>
<name>A0AAN6Q0D0_9PEZI</name>
<organism evidence="3 4">
    <name type="scientific">Parathielavia hyrcaniae</name>
    <dbReference type="NCBI Taxonomy" id="113614"/>
    <lineage>
        <taxon>Eukaryota</taxon>
        <taxon>Fungi</taxon>
        <taxon>Dikarya</taxon>
        <taxon>Ascomycota</taxon>
        <taxon>Pezizomycotina</taxon>
        <taxon>Sordariomycetes</taxon>
        <taxon>Sordariomycetidae</taxon>
        <taxon>Sordariales</taxon>
        <taxon>Chaetomiaceae</taxon>
        <taxon>Parathielavia</taxon>
    </lineage>
</organism>
<dbReference type="GO" id="GO:0008474">
    <property type="term" value="F:palmitoyl-(protein) hydrolase activity"/>
    <property type="evidence" value="ECO:0007669"/>
    <property type="project" value="TreeGrafter"/>
</dbReference>
<feature type="domain" description="Phospholipase/carboxylesterase/thioesterase" evidence="2">
    <location>
        <begin position="8"/>
        <end position="167"/>
    </location>
</feature>
<comment type="similarity">
    <text evidence="1">Belongs to the AB hydrolase superfamily. AB hydrolase 2 family.</text>
</comment>
<dbReference type="AlphaFoldDB" id="A0AAN6Q0D0"/>
<dbReference type="GO" id="GO:0005737">
    <property type="term" value="C:cytoplasm"/>
    <property type="evidence" value="ECO:0007669"/>
    <property type="project" value="TreeGrafter"/>
</dbReference>
<dbReference type="InterPro" id="IPR050565">
    <property type="entry name" value="LYPA1-2/EST-like"/>
</dbReference>
<reference evidence="3" key="1">
    <citation type="journal article" date="2023" name="Mol. Phylogenet. Evol.">
        <title>Genome-scale phylogeny and comparative genomics of the fungal order Sordariales.</title>
        <authorList>
            <person name="Hensen N."/>
            <person name="Bonometti L."/>
            <person name="Westerberg I."/>
            <person name="Brannstrom I.O."/>
            <person name="Guillou S."/>
            <person name="Cros-Aarteil S."/>
            <person name="Calhoun S."/>
            <person name="Haridas S."/>
            <person name="Kuo A."/>
            <person name="Mondo S."/>
            <person name="Pangilinan J."/>
            <person name="Riley R."/>
            <person name="LaButti K."/>
            <person name="Andreopoulos B."/>
            <person name="Lipzen A."/>
            <person name="Chen C."/>
            <person name="Yan M."/>
            <person name="Daum C."/>
            <person name="Ng V."/>
            <person name="Clum A."/>
            <person name="Steindorff A."/>
            <person name="Ohm R.A."/>
            <person name="Martin F."/>
            <person name="Silar P."/>
            <person name="Natvig D.O."/>
            <person name="Lalanne C."/>
            <person name="Gautier V."/>
            <person name="Ament-Velasquez S.L."/>
            <person name="Kruys A."/>
            <person name="Hutchinson M.I."/>
            <person name="Powell A.J."/>
            <person name="Barry K."/>
            <person name="Miller A.N."/>
            <person name="Grigoriev I.V."/>
            <person name="Debuchy R."/>
            <person name="Gladieux P."/>
            <person name="Hiltunen Thoren M."/>
            <person name="Johannesson H."/>
        </authorList>
    </citation>
    <scope>NUCLEOTIDE SEQUENCE</scope>
    <source>
        <strain evidence="3">CBS 757.83</strain>
    </source>
</reference>
<accession>A0AAN6Q0D0</accession>
<evidence type="ECO:0000259" key="2">
    <source>
        <dbReference type="Pfam" id="PF02230"/>
    </source>
</evidence>
<dbReference type="SUPFAM" id="SSF53474">
    <property type="entry name" value="alpha/beta-Hydrolases"/>
    <property type="match status" value="1"/>
</dbReference>
<sequence length="273" mass="30108">MTPFGPVHILEPSAEHTNTIILLHGRGSNGEEFAEELLEAKLSSGETLQEQLPTWRWVFPSSPELWSTAFEDTMPAWFEAHSLTDPTARQELQMAGIRDSVQYLARLLQEETEKLGGAARRVVLGGISQGGAVALWTLLCAGEGDVARRLGGFVGASTWLPFAEKLEWYLGGRDIAEDGEQLSESDAFVKAMTASARRGDSEVNRHQVPVFLAHGTDDAYVDVELGRQAADVFKKVGMQVSWTEYSGADEEGHWLKEPDEFDDIVKFLESISP</sequence>
<dbReference type="PANTHER" id="PTHR10655:SF63">
    <property type="entry name" value="PHOSPHOLIPASE_CARBOXYLESTERASE_THIOESTERASE DOMAIN-CONTAINING PROTEIN"/>
    <property type="match status" value="1"/>
</dbReference>
<comment type="caution">
    <text evidence="3">The sequence shown here is derived from an EMBL/GenBank/DDBJ whole genome shotgun (WGS) entry which is preliminary data.</text>
</comment>
<evidence type="ECO:0000313" key="3">
    <source>
        <dbReference type="EMBL" id="KAK4099979.1"/>
    </source>
</evidence>
<protein>
    <submittedName>
        <fullName evidence="3">Alpha/beta-hydrolase</fullName>
    </submittedName>
</protein>